<proteinExistence type="predicted"/>
<feature type="compositionally biased region" description="Basic and acidic residues" evidence="1">
    <location>
        <begin position="66"/>
        <end position="82"/>
    </location>
</feature>
<comment type="caution">
    <text evidence="2">The sequence shown here is derived from an EMBL/GenBank/DDBJ whole genome shotgun (WGS) entry which is preliminary data.</text>
</comment>
<feature type="region of interest" description="Disordered" evidence="1">
    <location>
        <begin position="210"/>
        <end position="247"/>
    </location>
</feature>
<evidence type="ECO:0000256" key="1">
    <source>
        <dbReference type="SAM" id="MobiDB-lite"/>
    </source>
</evidence>
<feature type="region of interest" description="Disordered" evidence="1">
    <location>
        <begin position="59"/>
        <end position="109"/>
    </location>
</feature>
<organism evidence="2 3">
    <name type="scientific">Haloplanus litoreus</name>
    <dbReference type="NCBI Taxonomy" id="767515"/>
    <lineage>
        <taxon>Archaea</taxon>
        <taxon>Methanobacteriati</taxon>
        <taxon>Methanobacteriota</taxon>
        <taxon>Stenosarchaea group</taxon>
        <taxon>Halobacteria</taxon>
        <taxon>Halobacteriales</taxon>
        <taxon>Haloferacaceae</taxon>
        <taxon>Haloplanus</taxon>
    </lineage>
</organism>
<dbReference type="EMBL" id="JBHTAT010000008">
    <property type="protein sequence ID" value="MFC7257521.1"/>
    <property type="molecule type" value="Genomic_DNA"/>
</dbReference>
<feature type="compositionally biased region" description="Polar residues" evidence="1">
    <location>
        <begin position="98"/>
        <end position="109"/>
    </location>
</feature>
<evidence type="ECO:0000313" key="2">
    <source>
        <dbReference type="EMBL" id="MFC7257521.1"/>
    </source>
</evidence>
<dbReference type="RefSeq" id="WP_379707302.1">
    <property type="nucleotide sequence ID" value="NZ_JBHTAT010000008.1"/>
</dbReference>
<reference evidence="2 3" key="1">
    <citation type="journal article" date="2019" name="Int. J. Syst. Evol. Microbiol.">
        <title>The Global Catalogue of Microorganisms (GCM) 10K type strain sequencing project: providing services to taxonomists for standard genome sequencing and annotation.</title>
        <authorList>
            <consortium name="The Broad Institute Genomics Platform"/>
            <consortium name="The Broad Institute Genome Sequencing Center for Infectious Disease"/>
            <person name="Wu L."/>
            <person name="Ma J."/>
        </authorList>
    </citation>
    <scope>NUCLEOTIDE SEQUENCE [LARGE SCALE GENOMIC DNA]</scope>
    <source>
        <strain evidence="2 3">GX21</strain>
    </source>
</reference>
<dbReference type="AlphaFoldDB" id="A0ABD6A4E9"/>
<evidence type="ECO:0000313" key="3">
    <source>
        <dbReference type="Proteomes" id="UP001596434"/>
    </source>
</evidence>
<accession>A0ABD6A4E9</accession>
<keyword evidence="3" id="KW-1185">Reference proteome</keyword>
<gene>
    <name evidence="2" type="ORF">ACFQKE_19915</name>
</gene>
<protein>
    <submittedName>
        <fullName evidence="2">Uncharacterized protein</fullName>
    </submittedName>
</protein>
<dbReference type="Proteomes" id="UP001596434">
    <property type="component" value="Unassembled WGS sequence"/>
</dbReference>
<name>A0ABD6A4E9_9EURY</name>
<sequence>MESVYNAEIERIDGNLTVTNPDEALVLSSYYSTVIDRKIQIVEGLLQFCDGTQFGSRSKYVLGPDPQRERSVSDDGRRERRPPVASRLSRARSGMPTGETSTSSLACGTTVDTSPRWQLSTYIPWDYRIDVPSDYSESGSCTIGNNTYSLTLRWGLPLLDSDAEVVNVTAGNISPALRSPGNVDDGPARLRVGSAGEVRPTATLRIETEPEHTTACRAPAVRSGLHPDHQPNGRTPVHRPYRDGQQR</sequence>